<keyword evidence="12" id="KW-1185">Reference proteome</keyword>
<name>A0ABD2XKU4_9HYME</name>
<evidence type="ECO:0000256" key="8">
    <source>
        <dbReference type="ARBA" id="ARBA00023170"/>
    </source>
</evidence>
<dbReference type="PANTHER" id="PTHR21137">
    <property type="entry name" value="ODORANT RECEPTOR"/>
    <property type="match status" value="1"/>
</dbReference>
<evidence type="ECO:0000256" key="4">
    <source>
        <dbReference type="ARBA" id="ARBA00022692"/>
    </source>
</evidence>
<dbReference type="Proteomes" id="UP001627154">
    <property type="component" value="Unassembled WGS sequence"/>
</dbReference>
<keyword evidence="6 10" id="KW-1133">Transmembrane helix</keyword>
<evidence type="ECO:0000256" key="1">
    <source>
        <dbReference type="ARBA" id="ARBA00004651"/>
    </source>
</evidence>
<comment type="subcellular location">
    <subcellularLocation>
        <location evidence="1">Cell membrane</location>
        <topology evidence="1">Multi-pass membrane protein</topology>
    </subcellularLocation>
</comment>
<keyword evidence="5" id="KW-0552">Olfaction</keyword>
<proteinExistence type="predicted"/>
<dbReference type="AlphaFoldDB" id="A0ABD2XKU4"/>
<dbReference type="Pfam" id="PF02949">
    <property type="entry name" value="7tm_6"/>
    <property type="match status" value="1"/>
</dbReference>
<evidence type="ECO:0000256" key="9">
    <source>
        <dbReference type="ARBA" id="ARBA00023224"/>
    </source>
</evidence>
<feature type="transmembrane region" description="Helical" evidence="10">
    <location>
        <begin position="74"/>
        <end position="96"/>
    </location>
</feature>
<evidence type="ECO:0000256" key="3">
    <source>
        <dbReference type="ARBA" id="ARBA00022606"/>
    </source>
</evidence>
<dbReference type="GO" id="GO:0007608">
    <property type="term" value="P:sensory perception of smell"/>
    <property type="evidence" value="ECO:0007669"/>
    <property type="project" value="UniProtKB-KW"/>
</dbReference>
<keyword evidence="3" id="KW-0716">Sensory transduction</keyword>
<dbReference type="EMBL" id="JBJJXI010000020">
    <property type="protein sequence ID" value="KAL3405484.1"/>
    <property type="molecule type" value="Genomic_DNA"/>
</dbReference>
<evidence type="ECO:0000313" key="11">
    <source>
        <dbReference type="EMBL" id="KAL3405484.1"/>
    </source>
</evidence>
<dbReference type="InterPro" id="IPR004117">
    <property type="entry name" value="7tm6_olfct_rcpt"/>
</dbReference>
<dbReference type="GO" id="GO:0005886">
    <property type="term" value="C:plasma membrane"/>
    <property type="evidence" value="ECO:0007669"/>
    <property type="project" value="UniProtKB-SubCell"/>
</dbReference>
<keyword evidence="9" id="KW-0807">Transducer</keyword>
<evidence type="ECO:0000256" key="6">
    <source>
        <dbReference type="ARBA" id="ARBA00022989"/>
    </source>
</evidence>
<dbReference type="GO" id="GO:0007165">
    <property type="term" value="P:signal transduction"/>
    <property type="evidence" value="ECO:0007669"/>
    <property type="project" value="UniProtKB-KW"/>
</dbReference>
<evidence type="ECO:0000256" key="2">
    <source>
        <dbReference type="ARBA" id="ARBA00022475"/>
    </source>
</evidence>
<keyword evidence="4 10" id="KW-0812">Transmembrane</keyword>
<evidence type="ECO:0000256" key="7">
    <source>
        <dbReference type="ARBA" id="ARBA00023136"/>
    </source>
</evidence>
<protein>
    <recommendedName>
        <fullName evidence="13">Odorant receptor</fullName>
    </recommendedName>
</protein>
<sequence length="292" mass="33496">MMNDAKELVIMSKNMNQGHRVVKIYSLYCIIGMGCFIAVPITYPLLDYVIPMENKTRTMGEPAYVEYGIDPEKYYYPLMIQGIFGNLACITLFVAFDVSYMMLTNYVIGLFALAKHRILKINSLMWIIEQRNVNTKKSNWAIPYIVQAIETHQLALAYANDLEVKYNKAWFVPLLINIASIGGCIAILTVKDTPEEIFRYFAMLCGAFSHFYFIFLPGQLIINASKEVFHACYAANWYNLSNKSKYLLKIIMIRSLRASYLTGGKMFSLSMETYCSMLKTSFSLIAILKRLM</sequence>
<keyword evidence="8" id="KW-0675">Receptor</keyword>
<feature type="transmembrane region" description="Helical" evidence="10">
    <location>
        <begin position="197"/>
        <end position="215"/>
    </location>
</feature>
<keyword evidence="2" id="KW-1003">Cell membrane</keyword>
<dbReference type="PROSITE" id="PS51257">
    <property type="entry name" value="PROKAR_LIPOPROTEIN"/>
    <property type="match status" value="1"/>
</dbReference>
<accession>A0ABD2XKU4</accession>
<feature type="transmembrane region" description="Helical" evidence="10">
    <location>
        <begin position="170"/>
        <end position="190"/>
    </location>
</feature>
<organism evidence="11 12">
    <name type="scientific">Trichogramma kaykai</name>
    <dbReference type="NCBI Taxonomy" id="54128"/>
    <lineage>
        <taxon>Eukaryota</taxon>
        <taxon>Metazoa</taxon>
        <taxon>Ecdysozoa</taxon>
        <taxon>Arthropoda</taxon>
        <taxon>Hexapoda</taxon>
        <taxon>Insecta</taxon>
        <taxon>Pterygota</taxon>
        <taxon>Neoptera</taxon>
        <taxon>Endopterygota</taxon>
        <taxon>Hymenoptera</taxon>
        <taxon>Apocrita</taxon>
        <taxon>Proctotrupomorpha</taxon>
        <taxon>Chalcidoidea</taxon>
        <taxon>Trichogrammatidae</taxon>
        <taxon>Trichogramma</taxon>
    </lineage>
</organism>
<feature type="transmembrane region" description="Helical" evidence="10">
    <location>
        <begin position="21"/>
        <end position="43"/>
    </location>
</feature>
<reference evidence="11 12" key="1">
    <citation type="journal article" date="2024" name="bioRxiv">
        <title>A reference genome for Trichogramma kaykai: A tiny desert-dwelling parasitoid wasp with competing sex-ratio distorters.</title>
        <authorList>
            <person name="Culotta J."/>
            <person name="Lindsey A.R."/>
        </authorList>
    </citation>
    <scope>NUCLEOTIDE SEQUENCE [LARGE SCALE GENOMIC DNA]</scope>
    <source>
        <strain evidence="11 12">KSX58</strain>
    </source>
</reference>
<keyword evidence="7 10" id="KW-0472">Membrane</keyword>
<evidence type="ECO:0000313" key="12">
    <source>
        <dbReference type="Proteomes" id="UP001627154"/>
    </source>
</evidence>
<evidence type="ECO:0008006" key="13">
    <source>
        <dbReference type="Google" id="ProtNLM"/>
    </source>
</evidence>
<dbReference type="PANTHER" id="PTHR21137:SF35">
    <property type="entry name" value="ODORANT RECEPTOR 19A-RELATED"/>
    <property type="match status" value="1"/>
</dbReference>
<gene>
    <name evidence="11" type="ORF">TKK_001876</name>
</gene>
<comment type="caution">
    <text evidence="11">The sequence shown here is derived from an EMBL/GenBank/DDBJ whole genome shotgun (WGS) entry which is preliminary data.</text>
</comment>
<evidence type="ECO:0000256" key="10">
    <source>
        <dbReference type="SAM" id="Phobius"/>
    </source>
</evidence>
<evidence type="ECO:0000256" key="5">
    <source>
        <dbReference type="ARBA" id="ARBA00022725"/>
    </source>
</evidence>